<gene>
    <name evidence="1" type="ORF">LUZ61_018158</name>
</gene>
<dbReference type="Gene3D" id="2.40.10.120">
    <property type="match status" value="1"/>
</dbReference>
<evidence type="ECO:0000313" key="1">
    <source>
        <dbReference type="EMBL" id="KAJ3688994.1"/>
    </source>
</evidence>
<evidence type="ECO:0000313" key="2">
    <source>
        <dbReference type="Proteomes" id="UP001210211"/>
    </source>
</evidence>
<organism evidence="1 2">
    <name type="scientific">Rhynchospora tenuis</name>
    <dbReference type="NCBI Taxonomy" id="198213"/>
    <lineage>
        <taxon>Eukaryota</taxon>
        <taxon>Viridiplantae</taxon>
        <taxon>Streptophyta</taxon>
        <taxon>Embryophyta</taxon>
        <taxon>Tracheophyta</taxon>
        <taxon>Spermatophyta</taxon>
        <taxon>Magnoliopsida</taxon>
        <taxon>Liliopsida</taxon>
        <taxon>Poales</taxon>
        <taxon>Cyperaceae</taxon>
        <taxon>Cyperoideae</taxon>
        <taxon>Rhynchosporeae</taxon>
        <taxon>Rhynchospora</taxon>
    </lineage>
</organism>
<proteinExistence type="predicted"/>
<sequence>MKLNWQLNSTLGKRKGDSMSEGSASYVGSYDGAIEFAEGKNETVVDIKSKRAALKMSPSVVSVCSSIGGKESFCGSGTIIDSIFAGGESIAAVLTSAYIVPSPENSNNTPEISVRLANGEAVSGSVRYFNRYYNIALIEIHSKVQLRVAELRPLDDSVDVSQDDGPSCYLDHEYRKIYPGDRLTIVGRAFQPPFQAVAFTVEYFTYPYNRCSCDELLILDRRMVKTCIGGPVINSDSEVIGLAHSVLDRTSFTPTNVVLRWLDANKNERTFRQLRLGLELGNLYSTRIGWLEKFAHLLPDVSKGIIVKSVHGRGMQACSSPKGDYTGLWAADAIVECDGEIVRSKLQFFDMICGKDEITVELKVMRVDTGSYRTVKFTPKIADENHKLDDWPF</sequence>
<dbReference type="PANTHER" id="PTHR47389:SF4">
    <property type="entry name" value="OS09G0436400 PROTEIN"/>
    <property type="match status" value="1"/>
</dbReference>
<comment type="caution">
    <text evidence="1">The sequence shown here is derived from an EMBL/GenBank/DDBJ whole genome shotgun (WGS) entry which is preliminary data.</text>
</comment>
<name>A0AAD5Z903_9POAL</name>
<dbReference type="Proteomes" id="UP001210211">
    <property type="component" value="Unassembled WGS sequence"/>
</dbReference>
<reference evidence="1 2" key="1">
    <citation type="journal article" date="2022" name="Cell">
        <title>Repeat-based holocentromeres influence genome architecture and karyotype evolution.</title>
        <authorList>
            <person name="Hofstatter P.G."/>
            <person name="Thangavel G."/>
            <person name="Lux T."/>
            <person name="Neumann P."/>
            <person name="Vondrak T."/>
            <person name="Novak P."/>
            <person name="Zhang M."/>
            <person name="Costa L."/>
            <person name="Castellani M."/>
            <person name="Scott A."/>
            <person name="Toegelov H."/>
            <person name="Fuchs J."/>
            <person name="Mata-Sucre Y."/>
            <person name="Dias Y."/>
            <person name="Vanzela A.L.L."/>
            <person name="Huettel B."/>
            <person name="Almeida C.C.S."/>
            <person name="Simkova H."/>
            <person name="Souza G."/>
            <person name="Pedrosa-Harand A."/>
            <person name="Macas J."/>
            <person name="Mayer K.F.X."/>
            <person name="Houben A."/>
            <person name="Marques A."/>
        </authorList>
    </citation>
    <scope>NUCLEOTIDE SEQUENCE [LARGE SCALE GENOMIC DNA]</scope>
    <source>
        <strain evidence="1">RhyTen1mFocal</strain>
    </source>
</reference>
<dbReference type="Pfam" id="PF13365">
    <property type="entry name" value="Trypsin_2"/>
    <property type="match status" value="1"/>
</dbReference>
<dbReference type="EMBL" id="JAMRDG010000002">
    <property type="protein sequence ID" value="KAJ3688994.1"/>
    <property type="molecule type" value="Genomic_DNA"/>
</dbReference>
<dbReference type="PANTHER" id="PTHR47389">
    <property type="entry name" value="OS09G0436400 PROTEIN"/>
    <property type="match status" value="1"/>
</dbReference>
<dbReference type="AlphaFoldDB" id="A0AAD5Z903"/>
<dbReference type="SUPFAM" id="SSF50494">
    <property type="entry name" value="Trypsin-like serine proteases"/>
    <property type="match status" value="1"/>
</dbReference>
<dbReference type="InterPro" id="IPR009003">
    <property type="entry name" value="Peptidase_S1_PA"/>
</dbReference>
<keyword evidence="2" id="KW-1185">Reference proteome</keyword>
<accession>A0AAD5Z903</accession>
<protein>
    <submittedName>
        <fullName evidence="1">Uncharacterized protein</fullName>
    </submittedName>
</protein>